<evidence type="ECO:0000259" key="1">
    <source>
        <dbReference type="Pfam" id="PF25999"/>
    </source>
</evidence>
<evidence type="ECO:0000313" key="3">
    <source>
        <dbReference type="Proteomes" id="UP000321570"/>
    </source>
</evidence>
<dbReference type="PANTHER" id="PTHR15463">
    <property type="entry name" value="AP1 GAMMA SUBUNIT BINDING PROTEIN 1"/>
    <property type="match status" value="1"/>
</dbReference>
<dbReference type="Pfam" id="PF25999">
    <property type="entry name" value="SYNRG_C"/>
    <property type="match status" value="1"/>
</dbReference>
<dbReference type="Proteomes" id="UP000321570">
    <property type="component" value="Unassembled WGS sequence"/>
</dbReference>
<dbReference type="PANTHER" id="PTHR15463:SF2">
    <property type="entry name" value="SYNERGIN GAMMA"/>
    <property type="match status" value="1"/>
</dbReference>
<dbReference type="InterPro" id="IPR059024">
    <property type="entry name" value="SYNRG_C"/>
</dbReference>
<organism evidence="2 3">
    <name type="scientific">Hymenolepis diminuta</name>
    <name type="common">Rat tapeworm</name>
    <dbReference type="NCBI Taxonomy" id="6216"/>
    <lineage>
        <taxon>Eukaryota</taxon>
        <taxon>Metazoa</taxon>
        <taxon>Spiralia</taxon>
        <taxon>Lophotrochozoa</taxon>
        <taxon>Platyhelminthes</taxon>
        <taxon>Cestoda</taxon>
        <taxon>Eucestoda</taxon>
        <taxon>Cyclophyllidea</taxon>
        <taxon>Hymenolepididae</taxon>
        <taxon>Hymenolepis</taxon>
    </lineage>
</organism>
<reference evidence="2 3" key="1">
    <citation type="submission" date="2019-07" db="EMBL/GenBank/DDBJ databases">
        <authorList>
            <person name="Jastrzebski P J."/>
            <person name="Paukszto L."/>
            <person name="Jastrzebski P J."/>
        </authorList>
    </citation>
    <scope>NUCLEOTIDE SEQUENCE [LARGE SCALE GENOMIC DNA]</scope>
    <source>
        <strain evidence="2 3">WMS-il1</strain>
    </source>
</reference>
<gene>
    <name evidence="2" type="ORF">WMSIL1_LOCUS9054</name>
</gene>
<dbReference type="GO" id="GO:0030130">
    <property type="term" value="C:clathrin coat of trans-Golgi network vesicle"/>
    <property type="evidence" value="ECO:0007669"/>
    <property type="project" value="TreeGrafter"/>
</dbReference>
<evidence type="ECO:0000313" key="2">
    <source>
        <dbReference type="EMBL" id="VUZ50135.1"/>
    </source>
</evidence>
<dbReference type="InterPro" id="IPR039656">
    <property type="entry name" value="SYNRG"/>
</dbReference>
<protein>
    <recommendedName>
        <fullName evidence="1">Synergin gamma C-terminal domain-containing protein</fullName>
    </recommendedName>
</protein>
<keyword evidence="3" id="KW-1185">Reference proteome</keyword>
<feature type="domain" description="Synergin gamma C-terminal" evidence="1">
    <location>
        <begin position="274"/>
        <end position="448"/>
    </location>
</feature>
<dbReference type="EMBL" id="CABIJS010000344">
    <property type="protein sequence ID" value="VUZ50135.1"/>
    <property type="molecule type" value="Genomic_DNA"/>
</dbReference>
<proteinExistence type="predicted"/>
<dbReference type="AlphaFoldDB" id="A0A564YSE4"/>
<name>A0A564YSE4_HYMDI</name>
<accession>A0A564YSE4</accession>
<sequence>MDMKQHEEQKRNFAITKAKLESMKPDPSVSIDDFISKMLISSNTGKNTQSLPFNSTKTISEFKSPYFASNAGTPNNFTDVWDNFQSSSIINGLSEVKNSVNINSTVNSDDFDEFTSFSSSFISTNLNSNFENNFDLSQPCIPDNITLPASQQSPKSTKSAVGSVDEFSDFVAPQKPNSIANDHLNHYNVVNFANGDVFGSLSPTKTSKSPESFESLSSANTNDKELVVEPTSLIAQVQVQPATTAETTVDEDGFEDFQGCTFESLPPPTIPDEKPQKELLTDGWLKCLTECRNMLSESASVLSPLVSDSDINAFLSTPRGCDFIYELIEIYGICRRIRLVASINNISDPQLHEIFKQIDQIWSDLEKFVKNQEHKQTLNLHLTESIKAISPPMDALSVEPNCGVCVTPVSPSNGLGPGSAAISLAGRIYHASCASLWVNRIEFSLPSLRVP</sequence>